<keyword evidence="1" id="KW-0812">Transmembrane</keyword>
<gene>
    <name evidence="2" type="ORF">OBBRIDRAFT_808531</name>
</gene>
<name>A0A8E2ART6_9APHY</name>
<dbReference type="AlphaFoldDB" id="A0A8E2ART6"/>
<dbReference type="Proteomes" id="UP000250043">
    <property type="component" value="Unassembled WGS sequence"/>
</dbReference>
<accession>A0A8E2ART6</accession>
<reference evidence="2 3" key="1">
    <citation type="submission" date="2016-07" db="EMBL/GenBank/DDBJ databases">
        <title>Draft genome of the white-rot fungus Obba rivulosa 3A-2.</title>
        <authorList>
            <consortium name="DOE Joint Genome Institute"/>
            <person name="Miettinen O."/>
            <person name="Riley R."/>
            <person name="Acob R."/>
            <person name="Barry K."/>
            <person name="Cullen D."/>
            <person name="De Vries R."/>
            <person name="Hainaut M."/>
            <person name="Hatakka A."/>
            <person name="Henrissat B."/>
            <person name="Hilden K."/>
            <person name="Kuo R."/>
            <person name="Labutti K."/>
            <person name="Lipzen A."/>
            <person name="Makela M.R."/>
            <person name="Sandor L."/>
            <person name="Spatafora J.W."/>
            <person name="Grigoriev I.V."/>
            <person name="Hibbett D.S."/>
        </authorList>
    </citation>
    <scope>NUCLEOTIDE SEQUENCE [LARGE SCALE GENOMIC DNA]</scope>
    <source>
        <strain evidence="2 3">3A-2</strain>
    </source>
</reference>
<dbReference type="EMBL" id="KV722734">
    <property type="protein sequence ID" value="OCH84045.1"/>
    <property type="molecule type" value="Genomic_DNA"/>
</dbReference>
<feature type="transmembrane region" description="Helical" evidence="1">
    <location>
        <begin position="12"/>
        <end position="32"/>
    </location>
</feature>
<evidence type="ECO:0000256" key="1">
    <source>
        <dbReference type="SAM" id="Phobius"/>
    </source>
</evidence>
<organism evidence="2 3">
    <name type="scientific">Obba rivulosa</name>
    <dbReference type="NCBI Taxonomy" id="1052685"/>
    <lineage>
        <taxon>Eukaryota</taxon>
        <taxon>Fungi</taxon>
        <taxon>Dikarya</taxon>
        <taxon>Basidiomycota</taxon>
        <taxon>Agaricomycotina</taxon>
        <taxon>Agaricomycetes</taxon>
        <taxon>Polyporales</taxon>
        <taxon>Gelatoporiaceae</taxon>
        <taxon>Obba</taxon>
    </lineage>
</organism>
<keyword evidence="1" id="KW-1133">Transmembrane helix</keyword>
<evidence type="ECO:0000313" key="3">
    <source>
        <dbReference type="Proteomes" id="UP000250043"/>
    </source>
</evidence>
<keyword evidence="1" id="KW-0472">Membrane</keyword>
<protein>
    <submittedName>
        <fullName evidence="2">Uncharacterized protein</fullName>
    </submittedName>
</protein>
<keyword evidence="3" id="KW-1185">Reference proteome</keyword>
<proteinExistence type="predicted"/>
<evidence type="ECO:0000313" key="2">
    <source>
        <dbReference type="EMBL" id="OCH84045.1"/>
    </source>
</evidence>
<sequence length="271" mass="29921">MAMDGHPNLTCAAIPACVGSWIVFLCIELFYIMSNPQELNVRDRSNKASGTKAEAARQHEETYKIYSMSTRAMQRRLMWRSRGSAQRVETVDTASKSGLSRKHMCEVDEMQARWQGCACEVNWQCRARGTRAAGTMTPTSCGVAGTWWAEHKGVNMDASTEGTRAPEMKMAGTGMPSMRIGAPCTRQPSDVHAGRQMCARNIEDVHDIGSDGSSSVRMSGSGGSACFGSVMYHMWGVRRAWRAVHLHMKSAICVDIYILLWDQVNCQVVNA</sequence>